<dbReference type="GO" id="GO:0016020">
    <property type="term" value="C:membrane"/>
    <property type="evidence" value="ECO:0007669"/>
    <property type="project" value="TreeGrafter"/>
</dbReference>
<dbReference type="PRINTS" id="PR00111">
    <property type="entry name" value="ABHYDROLASE"/>
</dbReference>
<feature type="domain" description="AB hydrolase-1" evidence="1">
    <location>
        <begin position="23"/>
        <end position="250"/>
    </location>
</feature>
<reference evidence="2 3" key="1">
    <citation type="submission" date="2017-11" db="EMBL/GenBank/DDBJ databases">
        <title>Genomic Encyclopedia of Archaeal and Bacterial Type Strains, Phase II (KMG-II): From Individual Species to Whole Genera.</title>
        <authorList>
            <person name="Goeker M."/>
        </authorList>
    </citation>
    <scope>NUCLEOTIDE SEQUENCE [LARGE SCALE GENOMIC DNA]</scope>
    <source>
        <strain evidence="2 3">DSM 27763</strain>
    </source>
</reference>
<evidence type="ECO:0000259" key="1">
    <source>
        <dbReference type="Pfam" id="PF00561"/>
    </source>
</evidence>
<gene>
    <name evidence="2" type="ORF">CLV56_1425</name>
</gene>
<dbReference type="SUPFAM" id="SSF53474">
    <property type="entry name" value="alpha/beta-Hydrolases"/>
    <property type="match status" value="1"/>
</dbReference>
<evidence type="ECO:0000313" key="2">
    <source>
        <dbReference type="EMBL" id="PJJ57201.1"/>
    </source>
</evidence>
<protein>
    <submittedName>
        <fullName evidence="2">Pimeloyl-ACP methyl ester carboxylesterase</fullName>
    </submittedName>
</protein>
<accession>A0A2M9BGY5</accession>
<keyword evidence="3" id="KW-1185">Reference proteome</keyword>
<dbReference type="AlphaFoldDB" id="A0A2M9BGY5"/>
<dbReference type="InterPro" id="IPR000073">
    <property type="entry name" value="AB_hydrolase_1"/>
</dbReference>
<dbReference type="PANTHER" id="PTHR43798:SF33">
    <property type="entry name" value="HYDROLASE, PUTATIVE (AFU_ORTHOLOGUE AFUA_2G14860)-RELATED"/>
    <property type="match status" value="1"/>
</dbReference>
<dbReference type="Pfam" id="PF00561">
    <property type="entry name" value="Abhydrolase_1"/>
    <property type="match status" value="1"/>
</dbReference>
<dbReference type="Gene3D" id="3.40.50.1820">
    <property type="entry name" value="alpha/beta hydrolase"/>
    <property type="match status" value="1"/>
</dbReference>
<dbReference type="EMBL" id="PGEZ01000001">
    <property type="protein sequence ID" value="PJJ57201.1"/>
    <property type="molecule type" value="Genomic_DNA"/>
</dbReference>
<dbReference type="Proteomes" id="UP000230842">
    <property type="component" value="Unassembled WGS sequence"/>
</dbReference>
<dbReference type="OrthoDB" id="8957634at2"/>
<proteinExistence type="predicted"/>
<dbReference type="PANTHER" id="PTHR43798">
    <property type="entry name" value="MONOACYLGLYCEROL LIPASE"/>
    <property type="match status" value="1"/>
</dbReference>
<dbReference type="GO" id="GO:0003824">
    <property type="term" value="F:catalytic activity"/>
    <property type="evidence" value="ECO:0007669"/>
    <property type="project" value="UniProtKB-ARBA"/>
</dbReference>
<dbReference type="InterPro" id="IPR029058">
    <property type="entry name" value="AB_hydrolase_fold"/>
</dbReference>
<comment type="caution">
    <text evidence="2">The sequence shown here is derived from an EMBL/GenBank/DDBJ whole genome shotgun (WGS) entry which is preliminary data.</text>
</comment>
<dbReference type="RefSeq" id="WP_100414600.1">
    <property type="nucleotide sequence ID" value="NZ_PGEZ01000001.1"/>
</dbReference>
<organism evidence="2 3">
    <name type="scientific">Mumia flava</name>
    <dbReference type="NCBI Taxonomy" id="1348852"/>
    <lineage>
        <taxon>Bacteria</taxon>
        <taxon>Bacillati</taxon>
        <taxon>Actinomycetota</taxon>
        <taxon>Actinomycetes</taxon>
        <taxon>Propionibacteriales</taxon>
        <taxon>Nocardioidaceae</taxon>
        <taxon>Mumia</taxon>
    </lineage>
</organism>
<sequence>MSHDVDPRAVAARLSTRRAGDGPLLLCLHGIGGSSATFEPQLASLADLATVVAWDAPGYAGSPDSGAHLTMDDYADVAAEVIEAHGQGRAAVLGMSWGGVIAMRLAQRHPERVRALVLGDSTRGSGRSPETAAAMRSRAAELAEVGPDVFAQRRAARLLRTSAPADEVASQARAMASAIRLPGYGDATASMAATWLDGSLGTIDVPTLVLHGDDDRITGAPESEAIAAQIPGAVLRVVPEAGHLANTENPMAFDAHVRSFLRALAPARR</sequence>
<dbReference type="InterPro" id="IPR050266">
    <property type="entry name" value="AB_hydrolase_sf"/>
</dbReference>
<evidence type="ECO:0000313" key="3">
    <source>
        <dbReference type="Proteomes" id="UP000230842"/>
    </source>
</evidence>
<name>A0A2M9BGY5_9ACTN</name>